<proteinExistence type="predicted"/>
<dbReference type="EMBL" id="JAVIIP010000001">
    <property type="protein sequence ID" value="MDX8536000.1"/>
    <property type="molecule type" value="Genomic_DNA"/>
</dbReference>
<evidence type="ECO:0000313" key="1">
    <source>
        <dbReference type="EMBL" id="MDX8536000.1"/>
    </source>
</evidence>
<name>A0ABU5AFF1_9HYPH</name>
<dbReference type="Proteomes" id="UP001276564">
    <property type="component" value="Unassembled WGS sequence"/>
</dbReference>
<gene>
    <name evidence="1" type="ORF">RFM23_00005</name>
</gene>
<keyword evidence="2" id="KW-1185">Reference proteome</keyword>
<organism evidence="1 2">
    <name type="scientific">Mesorhizobium abyssinicae</name>
    <dbReference type="NCBI Taxonomy" id="1209958"/>
    <lineage>
        <taxon>Bacteria</taxon>
        <taxon>Pseudomonadati</taxon>
        <taxon>Pseudomonadota</taxon>
        <taxon>Alphaproteobacteria</taxon>
        <taxon>Hyphomicrobiales</taxon>
        <taxon>Phyllobacteriaceae</taxon>
        <taxon>Mesorhizobium</taxon>
    </lineage>
</organism>
<reference evidence="1 2" key="1">
    <citation type="submission" date="2023-08" db="EMBL/GenBank/DDBJ databases">
        <title>Implementing the SeqCode for naming new Mesorhizobium species isolated from Vachellia karroo root nodules.</title>
        <authorList>
            <person name="Van Lill M."/>
        </authorList>
    </citation>
    <scope>NUCLEOTIDE SEQUENCE [LARGE SCALE GENOMIC DNA]</scope>
    <source>
        <strain evidence="1 2">VK4B</strain>
    </source>
</reference>
<dbReference type="RefSeq" id="WP_320256254.1">
    <property type="nucleotide sequence ID" value="NZ_JAVIIO010000022.1"/>
</dbReference>
<protein>
    <submittedName>
        <fullName evidence="1">Uncharacterized protein</fullName>
    </submittedName>
</protein>
<accession>A0ABU5AFF1</accession>
<evidence type="ECO:0000313" key="2">
    <source>
        <dbReference type="Proteomes" id="UP001276564"/>
    </source>
</evidence>
<sequence>MATGKIGIGDLVAVTATVRRRVDEDSVSVSIPSYNFPHSIRDSSKVKRGQQFELTDEVTRIEEDSVTIALGPLVTVAIDKVRLVKKYRPPTRKQPLRDMVD</sequence>
<comment type="caution">
    <text evidence="1">The sequence shown here is derived from an EMBL/GenBank/DDBJ whole genome shotgun (WGS) entry which is preliminary data.</text>
</comment>